<organism evidence="1 2">
    <name type="scientific">Bodo saltans</name>
    <name type="common">Flagellated protozoan</name>
    <dbReference type="NCBI Taxonomy" id="75058"/>
    <lineage>
        <taxon>Eukaryota</taxon>
        <taxon>Discoba</taxon>
        <taxon>Euglenozoa</taxon>
        <taxon>Kinetoplastea</taxon>
        <taxon>Metakinetoplastina</taxon>
        <taxon>Eubodonida</taxon>
        <taxon>Bodonidae</taxon>
        <taxon>Bodo</taxon>
    </lineage>
</organism>
<dbReference type="AlphaFoldDB" id="A0A0S4JAC2"/>
<dbReference type="VEuPathDB" id="TriTrypDB:BSAL_01640"/>
<evidence type="ECO:0000313" key="2">
    <source>
        <dbReference type="Proteomes" id="UP000051952"/>
    </source>
</evidence>
<gene>
    <name evidence="1" type="ORF">BSAL_01640</name>
</gene>
<dbReference type="Proteomes" id="UP000051952">
    <property type="component" value="Unassembled WGS sequence"/>
</dbReference>
<protein>
    <submittedName>
        <fullName evidence="1">Uncharacterized protein</fullName>
    </submittedName>
</protein>
<accession>A0A0S4JAC2</accession>
<keyword evidence="2" id="KW-1185">Reference proteome</keyword>
<name>A0A0S4JAC2_BODSA</name>
<evidence type="ECO:0000313" key="1">
    <source>
        <dbReference type="EMBL" id="CUG88314.1"/>
    </source>
</evidence>
<reference evidence="2" key="1">
    <citation type="submission" date="2015-09" db="EMBL/GenBank/DDBJ databases">
        <authorList>
            <consortium name="Pathogen Informatics"/>
        </authorList>
    </citation>
    <scope>NUCLEOTIDE SEQUENCE [LARGE SCALE GENOMIC DNA]</scope>
    <source>
        <strain evidence="2">Lake Konstanz</strain>
    </source>
</reference>
<dbReference type="OMA" id="HLREVRI"/>
<dbReference type="OrthoDB" id="271923at2759"/>
<sequence>MSGPRKLVDVLKQTSPEYLKKGTTQVRRAMREILGEELQTRFMRNHFLVDPKSLQLMVDHDKLNLYRTFAVFKPAFCPMRRAQADENYHRVSVESFVGAAMKSTELVPMIKKIGEEDAALAASAPAELLAQKGSSPQPADAAAAASSSLKIRVLNDLSLMYSGPILIALQTGPGRPTSLRRGAVHYDVLIFGHDFKVQQTEDSVEPHFLFPDIKKETLDAAKVHAEFPLRCTAKVDRIGYYAMHPVTLLRVSIFHPIVATAPDLVHYVTNHRNTFVVGDAAATEGENGDQQPQHRRFSYGNALRGDFDLPRLFVHSRSVTVDVDVLNPQQQIVGVKSVEFQCRNCFEPLVNPEKSMMIKKNKIQLVDGSWSKSMY</sequence>
<dbReference type="EMBL" id="CYKH01001631">
    <property type="protein sequence ID" value="CUG88314.1"/>
    <property type="molecule type" value="Genomic_DNA"/>
</dbReference>
<proteinExistence type="predicted"/>